<keyword evidence="9" id="KW-0663">Pyridoxal phosphate</keyword>
<evidence type="ECO:0000256" key="5">
    <source>
        <dbReference type="ARBA" id="ARBA00011738"/>
    </source>
</evidence>
<keyword evidence="12" id="KW-1185">Reference proteome</keyword>
<dbReference type="InterPro" id="IPR023927">
    <property type="entry name" value="SbnA"/>
</dbReference>
<evidence type="ECO:0000256" key="9">
    <source>
        <dbReference type="ARBA" id="ARBA00022898"/>
    </source>
</evidence>
<comment type="subunit">
    <text evidence="5">Homodimer.</text>
</comment>
<dbReference type="EMBL" id="JAGGLD010000001">
    <property type="protein sequence ID" value="MBP1999964.1"/>
    <property type="molecule type" value="Genomic_DNA"/>
</dbReference>
<accession>A0ABS4JHD3</accession>
<evidence type="ECO:0000256" key="3">
    <source>
        <dbReference type="ARBA" id="ARBA00004924"/>
    </source>
</evidence>
<dbReference type="InterPro" id="IPR001926">
    <property type="entry name" value="TrpB-like_PALP"/>
</dbReference>
<dbReference type="Gene3D" id="3.40.50.1100">
    <property type="match status" value="2"/>
</dbReference>
<comment type="similarity">
    <text evidence="4">Belongs to the cysteine synthase/cystathionine beta-synthase family. SbnA subfamily.</text>
</comment>
<evidence type="ECO:0000256" key="8">
    <source>
        <dbReference type="ARBA" id="ARBA00022679"/>
    </source>
</evidence>
<dbReference type="CDD" id="cd01561">
    <property type="entry name" value="CBS_like"/>
    <property type="match status" value="1"/>
</dbReference>
<dbReference type="PROSITE" id="PS00901">
    <property type="entry name" value="CYS_SYNTHASE"/>
    <property type="match status" value="1"/>
</dbReference>
<evidence type="ECO:0000313" key="12">
    <source>
        <dbReference type="Proteomes" id="UP001519288"/>
    </source>
</evidence>
<evidence type="ECO:0000256" key="4">
    <source>
        <dbReference type="ARBA" id="ARBA00008519"/>
    </source>
</evidence>
<proteinExistence type="inferred from homology"/>
<comment type="function">
    <text evidence="2">Catalyzes the synthesis of N-((2S)-2-amino-2-carboxyethyl)-L-glutamate (ACEGA) from O-phospho-L-serine and L-glutamate. Involved in the biosynthesis of L-2,3-diaminopropionic acid (L-Dap), a precursor of staphyloferrin B and antibiotics.</text>
</comment>
<dbReference type="NCBIfam" id="TIGR03945">
    <property type="entry name" value="PLP_SbnA_fam"/>
    <property type="match status" value="1"/>
</dbReference>
<dbReference type="EC" id="2.5.1.140" evidence="6"/>
<keyword evidence="8 11" id="KW-0808">Transferase</keyword>
<comment type="pathway">
    <text evidence="3">Siderophore biosynthesis.</text>
</comment>
<dbReference type="PANTHER" id="PTHR10314">
    <property type="entry name" value="CYSTATHIONINE BETA-SYNTHASE"/>
    <property type="match status" value="1"/>
</dbReference>
<evidence type="ECO:0000256" key="1">
    <source>
        <dbReference type="ARBA" id="ARBA00001933"/>
    </source>
</evidence>
<sequence length="332" mass="36505">MEQRSLNIKDRSHNIANSIVDCIGQTPLVRLNSLFSSSEASVYAKLEMMNPGGSMKDRPARYIIEQGLRDGTIKPNSHLIESTSGNLGIGLALAAKKYGLKFTCVVDPKITSMNLKIITCLGAHIDMVKDPDEHGSYLQSRIRRVQELVLHDPNGYWINQYANPLNWQAHYHGAGQEIVDQMDGQIDVLVCAVSTTGSILGISRRVKEAYPHTRIVAVDAVGSIIFGTPSQIRELPGIGANRVPELFSPHEIDQVIHVNDRESVQGCQKLLEREGIFAGGSSGSLVAALEKLVPTLPASSNVVTVFADRGERYLDSVYDDRWVDQLPQSYNV</sequence>
<dbReference type="SUPFAM" id="SSF53686">
    <property type="entry name" value="Tryptophan synthase beta subunit-like PLP-dependent enzymes"/>
    <property type="match status" value="1"/>
</dbReference>
<dbReference type="GO" id="GO:0004124">
    <property type="term" value="F:cysteine synthase activity"/>
    <property type="evidence" value="ECO:0007669"/>
    <property type="project" value="UniProtKB-EC"/>
</dbReference>
<evidence type="ECO:0000313" key="11">
    <source>
        <dbReference type="EMBL" id="MBP1999964.1"/>
    </source>
</evidence>
<evidence type="ECO:0000259" key="10">
    <source>
        <dbReference type="Pfam" id="PF00291"/>
    </source>
</evidence>
<organism evidence="11 12">
    <name type="scientific">Paenibacillus shirakamiensis</name>
    <dbReference type="NCBI Taxonomy" id="1265935"/>
    <lineage>
        <taxon>Bacteria</taxon>
        <taxon>Bacillati</taxon>
        <taxon>Bacillota</taxon>
        <taxon>Bacilli</taxon>
        <taxon>Bacillales</taxon>
        <taxon>Paenibacillaceae</taxon>
        <taxon>Paenibacillus</taxon>
    </lineage>
</organism>
<gene>
    <name evidence="11" type="ORF">J2Z69_000983</name>
</gene>
<evidence type="ECO:0000256" key="2">
    <source>
        <dbReference type="ARBA" id="ARBA00004056"/>
    </source>
</evidence>
<dbReference type="InterPro" id="IPR036052">
    <property type="entry name" value="TrpB-like_PALP_sf"/>
</dbReference>
<dbReference type="InterPro" id="IPR001216">
    <property type="entry name" value="P-phosphate_BS"/>
</dbReference>
<dbReference type="Pfam" id="PF00291">
    <property type="entry name" value="PALP"/>
    <property type="match status" value="1"/>
</dbReference>
<evidence type="ECO:0000256" key="7">
    <source>
        <dbReference type="ARBA" id="ARBA00016985"/>
    </source>
</evidence>
<reference evidence="11 12" key="1">
    <citation type="submission" date="2021-03" db="EMBL/GenBank/DDBJ databases">
        <title>Genomic Encyclopedia of Type Strains, Phase IV (KMG-IV): sequencing the most valuable type-strain genomes for metagenomic binning, comparative biology and taxonomic classification.</title>
        <authorList>
            <person name="Goeker M."/>
        </authorList>
    </citation>
    <scope>NUCLEOTIDE SEQUENCE [LARGE SCALE GENOMIC DNA]</scope>
    <source>
        <strain evidence="11 12">DSM 26806</strain>
    </source>
</reference>
<dbReference type="RefSeq" id="WP_209859647.1">
    <property type="nucleotide sequence ID" value="NZ_JAGGLD010000001.1"/>
</dbReference>
<name>A0ABS4JHD3_9BACL</name>
<comment type="cofactor">
    <cofactor evidence="1">
        <name>pyridoxal 5'-phosphate</name>
        <dbReference type="ChEBI" id="CHEBI:597326"/>
    </cofactor>
</comment>
<feature type="domain" description="Tryptophan synthase beta chain-like PALP" evidence="10">
    <location>
        <begin position="21"/>
        <end position="308"/>
    </location>
</feature>
<comment type="caution">
    <text evidence="11">The sequence shown here is derived from an EMBL/GenBank/DDBJ whole genome shotgun (WGS) entry which is preliminary data.</text>
</comment>
<dbReference type="Proteomes" id="UP001519288">
    <property type="component" value="Unassembled WGS sequence"/>
</dbReference>
<evidence type="ECO:0000256" key="6">
    <source>
        <dbReference type="ARBA" id="ARBA00012331"/>
    </source>
</evidence>
<dbReference type="InterPro" id="IPR050214">
    <property type="entry name" value="Cys_Synth/Cystath_Beta-Synth"/>
</dbReference>
<protein>
    <recommendedName>
        <fullName evidence="7">N-(2-amino-2-carboxyethyl)-L-glutamate synthase</fullName>
        <ecNumber evidence="6">2.5.1.140</ecNumber>
    </recommendedName>
</protein>